<dbReference type="Gene3D" id="1.10.357.10">
    <property type="entry name" value="Tetracycline Repressor, domain 2"/>
    <property type="match status" value="1"/>
</dbReference>
<dbReference type="PANTHER" id="PTHR30055">
    <property type="entry name" value="HTH-TYPE TRANSCRIPTIONAL REGULATOR RUTR"/>
    <property type="match status" value="1"/>
</dbReference>
<evidence type="ECO:0000256" key="3">
    <source>
        <dbReference type="ARBA" id="ARBA00023163"/>
    </source>
</evidence>
<dbReference type="Pfam" id="PF00440">
    <property type="entry name" value="TetR_N"/>
    <property type="match status" value="1"/>
</dbReference>
<gene>
    <name evidence="6" type="ORF">DJ010_12980</name>
</gene>
<proteinExistence type="predicted"/>
<sequence length="200" mass="22315">MASPPQTARSERTRAALRKAATVRFLAQGVEATSAEEIAADAGVTLRTFYRHFASKHDLLFADYDSGLQWFRKALAERPADENVIASVQAAIFAFPYDVDAVTQIANLRVDALDPSRIVQHMRQVQSDFAHALLDHLRRRHPDAVERGDELDLTVAARSITAAVFAAMEVWLHAPVRSLPELARLSREATALLEPTFRHY</sequence>
<dbReference type="InterPro" id="IPR001647">
    <property type="entry name" value="HTH_TetR"/>
</dbReference>
<dbReference type="RefSeq" id="WP_109694321.1">
    <property type="nucleotide sequence ID" value="NZ_QGDD01000005.1"/>
</dbReference>
<keyword evidence="7" id="KW-1185">Reference proteome</keyword>
<organism evidence="6 7">
    <name type="scientific">Nocardioides silvaticus</name>
    <dbReference type="NCBI Taxonomy" id="2201891"/>
    <lineage>
        <taxon>Bacteria</taxon>
        <taxon>Bacillati</taxon>
        <taxon>Actinomycetota</taxon>
        <taxon>Actinomycetes</taxon>
        <taxon>Propionibacteriales</taxon>
        <taxon>Nocardioidaceae</taxon>
        <taxon>Nocardioides</taxon>
    </lineage>
</organism>
<dbReference type="AlphaFoldDB" id="A0A316TK67"/>
<name>A0A316TK67_9ACTN</name>
<dbReference type="EMBL" id="QGDD01000005">
    <property type="protein sequence ID" value="PWN02614.1"/>
    <property type="molecule type" value="Genomic_DNA"/>
</dbReference>
<evidence type="ECO:0000313" key="7">
    <source>
        <dbReference type="Proteomes" id="UP000245507"/>
    </source>
</evidence>
<keyword evidence="3" id="KW-0804">Transcription</keyword>
<feature type="DNA-binding region" description="H-T-H motif" evidence="4">
    <location>
        <begin position="34"/>
        <end position="53"/>
    </location>
</feature>
<comment type="caution">
    <text evidence="6">The sequence shown here is derived from an EMBL/GenBank/DDBJ whole genome shotgun (WGS) entry which is preliminary data.</text>
</comment>
<keyword evidence="1" id="KW-0805">Transcription regulation</keyword>
<dbReference type="GO" id="GO:0000976">
    <property type="term" value="F:transcription cis-regulatory region binding"/>
    <property type="evidence" value="ECO:0007669"/>
    <property type="project" value="TreeGrafter"/>
</dbReference>
<dbReference type="OrthoDB" id="3235020at2"/>
<evidence type="ECO:0000259" key="5">
    <source>
        <dbReference type="PROSITE" id="PS50977"/>
    </source>
</evidence>
<evidence type="ECO:0000256" key="1">
    <source>
        <dbReference type="ARBA" id="ARBA00023015"/>
    </source>
</evidence>
<evidence type="ECO:0000256" key="2">
    <source>
        <dbReference type="ARBA" id="ARBA00023125"/>
    </source>
</evidence>
<reference evidence="6 7" key="1">
    <citation type="submission" date="2018-05" db="EMBL/GenBank/DDBJ databases">
        <title>Nocardioides silvaticus genome.</title>
        <authorList>
            <person name="Li C."/>
            <person name="Wang G."/>
        </authorList>
    </citation>
    <scope>NUCLEOTIDE SEQUENCE [LARGE SCALE GENOMIC DNA]</scope>
    <source>
        <strain evidence="6 7">CCTCC AB 2018079</strain>
    </source>
</reference>
<accession>A0A316TK67</accession>
<dbReference type="InterPro" id="IPR050109">
    <property type="entry name" value="HTH-type_TetR-like_transc_reg"/>
</dbReference>
<protein>
    <submittedName>
        <fullName evidence="6">TetR family transcriptional regulator</fullName>
    </submittedName>
</protein>
<dbReference type="PROSITE" id="PS50977">
    <property type="entry name" value="HTH_TETR_2"/>
    <property type="match status" value="1"/>
</dbReference>
<dbReference type="GO" id="GO:0003700">
    <property type="term" value="F:DNA-binding transcription factor activity"/>
    <property type="evidence" value="ECO:0007669"/>
    <property type="project" value="TreeGrafter"/>
</dbReference>
<evidence type="ECO:0000256" key="4">
    <source>
        <dbReference type="PROSITE-ProRule" id="PRU00335"/>
    </source>
</evidence>
<dbReference type="PROSITE" id="PS01081">
    <property type="entry name" value="HTH_TETR_1"/>
    <property type="match status" value="1"/>
</dbReference>
<dbReference type="InterPro" id="IPR023772">
    <property type="entry name" value="DNA-bd_HTH_TetR-type_CS"/>
</dbReference>
<evidence type="ECO:0000313" key="6">
    <source>
        <dbReference type="EMBL" id="PWN02614.1"/>
    </source>
</evidence>
<dbReference type="PRINTS" id="PR00455">
    <property type="entry name" value="HTHTETR"/>
</dbReference>
<dbReference type="Proteomes" id="UP000245507">
    <property type="component" value="Unassembled WGS sequence"/>
</dbReference>
<feature type="domain" description="HTH tetR-type" evidence="5">
    <location>
        <begin position="11"/>
        <end position="71"/>
    </location>
</feature>
<keyword evidence="2 4" id="KW-0238">DNA-binding</keyword>
<dbReference type="InterPro" id="IPR009057">
    <property type="entry name" value="Homeodomain-like_sf"/>
</dbReference>
<dbReference type="SUPFAM" id="SSF46689">
    <property type="entry name" value="Homeodomain-like"/>
    <property type="match status" value="1"/>
</dbReference>
<dbReference type="PANTHER" id="PTHR30055:SF238">
    <property type="entry name" value="MYCOFACTOCIN BIOSYNTHESIS TRANSCRIPTIONAL REGULATOR MFTR-RELATED"/>
    <property type="match status" value="1"/>
</dbReference>
<dbReference type="Gene3D" id="1.10.10.60">
    <property type="entry name" value="Homeodomain-like"/>
    <property type="match status" value="1"/>
</dbReference>